<dbReference type="PANTHER" id="PTHR47515">
    <property type="entry name" value="LOW CALCIUM RESPONSE LOCUS PROTEIN T"/>
    <property type="match status" value="1"/>
</dbReference>
<dbReference type="InterPro" id="IPR025948">
    <property type="entry name" value="HTH-like_dom"/>
</dbReference>
<dbReference type="GO" id="GO:0015074">
    <property type="term" value="P:DNA integration"/>
    <property type="evidence" value="ECO:0007669"/>
    <property type="project" value="InterPro"/>
</dbReference>
<dbReference type="InterPro" id="IPR012337">
    <property type="entry name" value="RNaseH-like_sf"/>
</dbReference>
<dbReference type="Proteomes" id="UP000007089">
    <property type="component" value="Chromosome"/>
</dbReference>
<dbReference type="GO" id="GO:0003676">
    <property type="term" value="F:nucleic acid binding"/>
    <property type="evidence" value="ECO:0007669"/>
    <property type="project" value="InterPro"/>
</dbReference>
<dbReference type="Pfam" id="PF13276">
    <property type="entry name" value="HTH_21"/>
    <property type="match status" value="1"/>
</dbReference>
<accession>B8J8P0</accession>
<dbReference type="Gene3D" id="3.30.420.10">
    <property type="entry name" value="Ribonuclease H-like superfamily/Ribonuclease H"/>
    <property type="match status" value="1"/>
</dbReference>
<evidence type="ECO:0000313" key="3">
    <source>
        <dbReference type="Proteomes" id="UP000007089"/>
    </source>
</evidence>
<feature type="domain" description="Integrase catalytic" evidence="1">
    <location>
        <begin position="112"/>
        <end position="273"/>
    </location>
</feature>
<dbReference type="InterPro" id="IPR001584">
    <property type="entry name" value="Integrase_cat-core"/>
</dbReference>
<dbReference type="Pfam" id="PF13683">
    <property type="entry name" value="rve_3"/>
    <property type="match status" value="1"/>
</dbReference>
<dbReference type="HOGENOM" id="CLU_027402_31_0_7"/>
<evidence type="ECO:0000259" key="1">
    <source>
        <dbReference type="PROSITE" id="PS50994"/>
    </source>
</evidence>
<reference evidence="2" key="1">
    <citation type="submission" date="2009-01" db="EMBL/GenBank/DDBJ databases">
        <title>Complete sequence of Anaeromyxobacter dehalogenans 2CP-1.</title>
        <authorList>
            <consortium name="US DOE Joint Genome Institute"/>
            <person name="Lucas S."/>
            <person name="Copeland A."/>
            <person name="Lapidus A."/>
            <person name="Glavina del Rio T."/>
            <person name="Dalin E."/>
            <person name="Tice H."/>
            <person name="Bruce D."/>
            <person name="Goodwin L."/>
            <person name="Pitluck S."/>
            <person name="Saunders E."/>
            <person name="Brettin T."/>
            <person name="Detter J.C."/>
            <person name="Han C."/>
            <person name="Larimer F."/>
            <person name="Land M."/>
            <person name="Hauser L."/>
            <person name="Kyrpides N."/>
            <person name="Ovchinnikova G."/>
            <person name="Beliaev A.S."/>
            <person name="Richardson P."/>
        </authorList>
    </citation>
    <scope>NUCLEOTIDE SEQUENCE</scope>
    <source>
        <strain evidence="2">2CP-1</strain>
    </source>
</reference>
<dbReference type="SUPFAM" id="SSF53098">
    <property type="entry name" value="Ribonuclease H-like"/>
    <property type="match status" value="1"/>
</dbReference>
<dbReference type="AlphaFoldDB" id="B8J8P0"/>
<keyword evidence="3" id="KW-1185">Reference proteome</keyword>
<sequence>MVGPAALRPAVIELGAKFAMKKRRACRVVGLAPSTLYYCSRRPERAEVRARLRDLAAQRPRWGYRRLHVLLDREGHHLNHKLVFRLYRSEGLAVRRKRRKRITSSLRVVPPPPTRPRQQWTMDFTQDSLASGRQFRTLNLIDAFTRECLLIEADHSLTGARVVRALERLRELHGTPEVIRIDNGTEFTSSAVDAWAYTNQVRLDFITPGKPTENGHIESFNGKFRDECLNENWFISLDDVRRKVEAYRVDYNEVRPHSSLDNRTPNELAHSLTGLASSAAQ</sequence>
<dbReference type="NCBIfam" id="NF033516">
    <property type="entry name" value="transpos_IS3"/>
    <property type="match status" value="1"/>
</dbReference>
<protein>
    <submittedName>
        <fullName evidence="2">Integrase catalytic region</fullName>
    </submittedName>
</protein>
<name>B8J8P0_ANAD2</name>
<organism evidence="2 3">
    <name type="scientific">Anaeromyxobacter dehalogenans (strain ATCC BAA-258 / DSM 21875 / 2CP-1)</name>
    <dbReference type="NCBI Taxonomy" id="455488"/>
    <lineage>
        <taxon>Bacteria</taxon>
        <taxon>Pseudomonadati</taxon>
        <taxon>Myxococcota</taxon>
        <taxon>Myxococcia</taxon>
        <taxon>Myxococcales</taxon>
        <taxon>Cystobacterineae</taxon>
        <taxon>Anaeromyxobacteraceae</taxon>
        <taxon>Anaeromyxobacter</taxon>
    </lineage>
</organism>
<dbReference type="InterPro" id="IPR048020">
    <property type="entry name" value="Transpos_IS3"/>
</dbReference>
<gene>
    <name evidence="2" type="ordered locus">A2cp1_4005</name>
</gene>
<proteinExistence type="predicted"/>
<dbReference type="PROSITE" id="PS50994">
    <property type="entry name" value="INTEGRASE"/>
    <property type="match status" value="1"/>
</dbReference>
<dbReference type="EMBL" id="CP001359">
    <property type="protein sequence ID" value="ACL67326.1"/>
    <property type="molecule type" value="Genomic_DNA"/>
</dbReference>
<dbReference type="PANTHER" id="PTHR47515:SF1">
    <property type="entry name" value="BLR2054 PROTEIN"/>
    <property type="match status" value="1"/>
</dbReference>
<evidence type="ECO:0000313" key="2">
    <source>
        <dbReference type="EMBL" id="ACL67326.1"/>
    </source>
</evidence>
<dbReference type="KEGG" id="acp:A2cp1_4005"/>
<dbReference type="InterPro" id="IPR036397">
    <property type="entry name" value="RNaseH_sf"/>
</dbReference>